<organism evidence="1 2">
    <name type="scientific">Cotesia congregata</name>
    <name type="common">Parasitoid wasp</name>
    <name type="synonym">Apanteles congregatus</name>
    <dbReference type="NCBI Taxonomy" id="51543"/>
    <lineage>
        <taxon>Eukaryota</taxon>
        <taxon>Metazoa</taxon>
        <taxon>Ecdysozoa</taxon>
        <taxon>Arthropoda</taxon>
        <taxon>Hexapoda</taxon>
        <taxon>Insecta</taxon>
        <taxon>Pterygota</taxon>
        <taxon>Neoptera</taxon>
        <taxon>Endopterygota</taxon>
        <taxon>Hymenoptera</taxon>
        <taxon>Apocrita</taxon>
        <taxon>Ichneumonoidea</taxon>
        <taxon>Braconidae</taxon>
        <taxon>Microgastrinae</taxon>
        <taxon>Cotesia</taxon>
    </lineage>
</organism>
<accession>A0A8J2MHD7</accession>
<proteinExistence type="predicted"/>
<keyword evidence="2" id="KW-1185">Reference proteome</keyword>
<dbReference type="Proteomes" id="UP000786811">
    <property type="component" value="Unassembled WGS sequence"/>
</dbReference>
<comment type="caution">
    <text evidence="1">The sequence shown here is derived from an EMBL/GenBank/DDBJ whole genome shotgun (WGS) entry which is preliminary data.</text>
</comment>
<evidence type="ECO:0000313" key="1">
    <source>
        <dbReference type="EMBL" id="CAG5081249.1"/>
    </source>
</evidence>
<gene>
    <name evidence="1" type="ORF">HICCMSTLAB_LOCUS3229</name>
</gene>
<dbReference type="AlphaFoldDB" id="A0A8J2MHD7"/>
<protein>
    <submittedName>
        <fullName evidence="1">Uncharacterized protein</fullName>
    </submittedName>
</protein>
<evidence type="ECO:0000313" key="2">
    <source>
        <dbReference type="Proteomes" id="UP000786811"/>
    </source>
</evidence>
<sequence>MQSQESHRFSYGGDVTGSASAIPTYTGSPIRTTPLGPFKPIWTPITGLSLLRFQSLKWLHFRMFNTKLWMNSSEDTSGTRLDVPK</sequence>
<reference evidence="1" key="1">
    <citation type="submission" date="2021-04" db="EMBL/GenBank/DDBJ databases">
        <authorList>
            <person name="Chebbi M.A.C M."/>
        </authorList>
    </citation>
    <scope>NUCLEOTIDE SEQUENCE</scope>
</reference>
<name>A0A8J2MHD7_COTCN</name>
<dbReference type="EMBL" id="CAJNRD030001118">
    <property type="protein sequence ID" value="CAG5081249.1"/>
    <property type="molecule type" value="Genomic_DNA"/>
</dbReference>